<dbReference type="AlphaFoldDB" id="A0A137REY7"/>
<protein>
    <submittedName>
        <fullName evidence="1">Uncharacterized protein</fullName>
    </submittedName>
</protein>
<sequence length="60" mass="6986">MSNQTGFFISPIQLKEKIIMKKLKIAVQKSGRFLDESLALLKGFTLQDVEKILRQRHKLE</sequence>
<name>A0A137REY7_9FLAO</name>
<dbReference type="EMBL" id="JRWG01000011">
    <property type="protein sequence ID" value="KXN98060.1"/>
    <property type="molecule type" value="Genomic_DNA"/>
</dbReference>
<proteinExistence type="predicted"/>
<gene>
    <name evidence="1" type="ORF">LS48_13130</name>
</gene>
<evidence type="ECO:0000313" key="1">
    <source>
        <dbReference type="EMBL" id="KXN98060.1"/>
    </source>
</evidence>
<evidence type="ECO:0000313" key="2">
    <source>
        <dbReference type="Proteomes" id="UP000070138"/>
    </source>
</evidence>
<dbReference type="Proteomes" id="UP000070138">
    <property type="component" value="Unassembled WGS sequence"/>
</dbReference>
<organism evidence="1 2">
    <name type="scientific">Aequorivita aquimaris</name>
    <dbReference type="NCBI Taxonomy" id="1548749"/>
    <lineage>
        <taxon>Bacteria</taxon>
        <taxon>Pseudomonadati</taxon>
        <taxon>Bacteroidota</taxon>
        <taxon>Flavobacteriia</taxon>
        <taxon>Flavobacteriales</taxon>
        <taxon>Flavobacteriaceae</taxon>
        <taxon>Aequorivita</taxon>
    </lineage>
</organism>
<keyword evidence="2" id="KW-1185">Reference proteome</keyword>
<accession>A0A137REY7</accession>
<dbReference type="STRING" id="1548749.LS48_13130"/>
<reference evidence="2" key="1">
    <citation type="submission" date="2014-10" db="EMBL/GenBank/DDBJ databases">
        <title>Genome sequencing of Vitellibacter sp. D-24.</title>
        <authorList>
            <person name="Thevarajoo S."/>
            <person name="Selvaratnam C."/>
            <person name="Goh K.M."/>
            <person name="Chong C.S."/>
        </authorList>
    </citation>
    <scope>NUCLEOTIDE SEQUENCE [LARGE SCALE GENOMIC DNA]</scope>
    <source>
        <strain evidence="2">D-24</strain>
    </source>
</reference>
<comment type="caution">
    <text evidence="1">The sequence shown here is derived from an EMBL/GenBank/DDBJ whole genome shotgun (WGS) entry which is preliminary data.</text>
</comment>
<reference evidence="1 2" key="2">
    <citation type="journal article" date="2016" name="Int. J. Syst. Evol. Microbiol.">
        <title>Vitellibacter aquimaris sp. nov., a marine bacterium isolated from seawater.</title>
        <authorList>
            <person name="Thevarajoo S."/>
            <person name="Selvaratnam C."/>
            <person name="Goh K.M."/>
            <person name="Hong K.W."/>
            <person name="Chan X.Y."/>
            <person name="Chan K.G."/>
            <person name="Chong C.S."/>
        </authorList>
    </citation>
    <scope>NUCLEOTIDE SEQUENCE [LARGE SCALE GENOMIC DNA]</scope>
    <source>
        <strain evidence="1 2">D-24</strain>
    </source>
</reference>